<sequence>MRQVSSNIVKLRKEVPNTSILSSNNVPSKKLWDFGVNRALQMINKNSSPLTKVVLARSSIIRTSQDIDHLTWLAML</sequence>
<name>A0A2U1KX29_ARTAN</name>
<protein>
    <submittedName>
        <fullName evidence="1">Isochorismate synthase</fullName>
    </submittedName>
</protein>
<dbReference type="Gene3D" id="3.60.120.10">
    <property type="entry name" value="Anthranilate synthase"/>
    <property type="match status" value="1"/>
</dbReference>
<dbReference type="PANTHER" id="PTHR47253">
    <property type="match status" value="1"/>
</dbReference>
<comment type="caution">
    <text evidence="1">The sequence shown here is derived from an EMBL/GenBank/DDBJ whole genome shotgun (WGS) entry which is preliminary data.</text>
</comment>
<evidence type="ECO:0000313" key="2">
    <source>
        <dbReference type="Proteomes" id="UP000245207"/>
    </source>
</evidence>
<gene>
    <name evidence="1" type="ORF">CTI12_AA554880</name>
</gene>
<dbReference type="STRING" id="35608.A0A2U1KX29"/>
<dbReference type="InterPro" id="IPR005801">
    <property type="entry name" value="ADC_synthase"/>
</dbReference>
<dbReference type="Proteomes" id="UP000245207">
    <property type="component" value="Unassembled WGS sequence"/>
</dbReference>
<dbReference type="GO" id="GO:0009536">
    <property type="term" value="C:plastid"/>
    <property type="evidence" value="ECO:0007669"/>
    <property type="project" value="TreeGrafter"/>
</dbReference>
<dbReference type="PANTHER" id="PTHR47253:SF4">
    <property type="entry name" value="ISOCHORISMATE SYNTHASE 2, CHLOROPLASTIC"/>
    <property type="match status" value="1"/>
</dbReference>
<dbReference type="AlphaFoldDB" id="A0A2U1KX29"/>
<organism evidence="1 2">
    <name type="scientific">Artemisia annua</name>
    <name type="common">Sweet wormwood</name>
    <dbReference type="NCBI Taxonomy" id="35608"/>
    <lineage>
        <taxon>Eukaryota</taxon>
        <taxon>Viridiplantae</taxon>
        <taxon>Streptophyta</taxon>
        <taxon>Embryophyta</taxon>
        <taxon>Tracheophyta</taxon>
        <taxon>Spermatophyta</taxon>
        <taxon>Magnoliopsida</taxon>
        <taxon>eudicotyledons</taxon>
        <taxon>Gunneridae</taxon>
        <taxon>Pentapetalae</taxon>
        <taxon>asterids</taxon>
        <taxon>campanulids</taxon>
        <taxon>Asterales</taxon>
        <taxon>Asteraceae</taxon>
        <taxon>Asteroideae</taxon>
        <taxon>Anthemideae</taxon>
        <taxon>Artemisiinae</taxon>
        <taxon>Artemisia</taxon>
    </lineage>
</organism>
<dbReference type="InterPro" id="IPR044250">
    <property type="entry name" value="MenF-like"/>
</dbReference>
<dbReference type="GO" id="GO:0042372">
    <property type="term" value="P:phylloquinone biosynthetic process"/>
    <property type="evidence" value="ECO:0007669"/>
    <property type="project" value="TreeGrafter"/>
</dbReference>
<dbReference type="EMBL" id="PKPP01013173">
    <property type="protein sequence ID" value="PWA41299.1"/>
    <property type="molecule type" value="Genomic_DNA"/>
</dbReference>
<proteinExistence type="predicted"/>
<dbReference type="GO" id="GO:0008909">
    <property type="term" value="F:isochorismate synthase activity"/>
    <property type="evidence" value="ECO:0007669"/>
    <property type="project" value="InterPro"/>
</dbReference>
<evidence type="ECO:0000313" key="1">
    <source>
        <dbReference type="EMBL" id="PWA41299.1"/>
    </source>
</evidence>
<dbReference type="OrthoDB" id="8119704at2759"/>
<accession>A0A2U1KX29</accession>
<reference evidence="1 2" key="1">
    <citation type="journal article" date="2018" name="Mol. Plant">
        <title>The genome of Artemisia annua provides insight into the evolution of Asteraceae family and artemisinin biosynthesis.</title>
        <authorList>
            <person name="Shen Q."/>
            <person name="Zhang L."/>
            <person name="Liao Z."/>
            <person name="Wang S."/>
            <person name="Yan T."/>
            <person name="Shi P."/>
            <person name="Liu M."/>
            <person name="Fu X."/>
            <person name="Pan Q."/>
            <person name="Wang Y."/>
            <person name="Lv Z."/>
            <person name="Lu X."/>
            <person name="Zhang F."/>
            <person name="Jiang W."/>
            <person name="Ma Y."/>
            <person name="Chen M."/>
            <person name="Hao X."/>
            <person name="Li L."/>
            <person name="Tang Y."/>
            <person name="Lv G."/>
            <person name="Zhou Y."/>
            <person name="Sun X."/>
            <person name="Brodelius P.E."/>
            <person name="Rose J.K.C."/>
            <person name="Tang K."/>
        </authorList>
    </citation>
    <scope>NUCLEOTIDE SEQUENCE [LARGE SCALE GENOMIC DNA]</scope>
    <source>
        <strain evidence="2">cv. Huhao1</strain>
        <tissue evidence="1">Leaf</tissue>
    </source>
</reference>
<keyword evidence="2" id="KW-1185">Reference proteome</keyword>